<dbReference type="RefSeq" id="XP_001387352.2">
    <property type="nucleotide sequence ID" value="XM_001387315.1"/>
</dbReference>
<name>A3GFD6_PICST</name>
<dbReference type="OMA" id="MGDAWGH"/>
<dbReference type="GO" id="GO:0004462">
    <property type="term" value="F:lactoylglutathione lyase activity"/>
    <property type="evidence" value="ECO:0007669"/>
    <property type="project" value="UniProtKB-UniRule"/>
</dbReference>
<keyword evidence="4 7" id="KW-0479">Metal-binding</keyword>
<dbReference type="PANTHER" id="PTHR10374:SF30">
    <property type="entry name" value="LACTOYLGLUTATHIONE LYASE"/>
    <property type="match status" value="1"/>
</dbReference>
<reference evidence="10 11" key="1">
    <citation type="journal article" date="2007" name="Nat. Biotechnol.">
        <title>Genome sequence of the lignocellulose-bioconverting and xylose-fermenting yeast Pichia stipitis.</title>
        <authorList>
            <person name="Jeffries T.W."/>
            <person name="Grigoriev I.V."/>
            <person name="Grimwood J."/>
            <person name="Laplaza J.M."/>
            <person name="Aerts A."/>
            <person name="Salamov A."/>
            <person name="Schmutz J."/>
            <person name="Lindquist E."/>
            <person name="Dehal P."/>
            <person name="Shapiro H."/>
            <person name="Jin Y.S."/>
            <person name="Passoth V."/>
            <person name="Richardson P.M."/>
        </authorList>
    </citation>
    <scope>NUCLEOTIDE SEQUENCE [LARGE SCALE GENOMIC DNA]</scope>
    <source>
        <strain evidence="11">ATCC 58785 / CBS 6054 / NBRC 10063 / NRRL Y-11545</strain>
    </source>
</reference>
<evidence type="ECO:0000256" key="1">
    <source>
        <dbReference type="ARBA" id="ARBA00005008"/>
    </source>
</evidence>
<dbReference type="InterPro" id="IPR004360">
    <property type="entry name" value="Glyas_Fos-R_dOase_dom"/>
</dbReference>
<evidence type="ECO:0000313" key="11">
    <source>
        <dbReference type="Proteomes" id="UP000002258"/>
    </source>
</evidence>
<dbReference type="FunCoup" id="A3GFD6">
    <property type="interactions" value="229"/>
</dbReference>
<comment type="cofactor">
    <cofactor evidence="7">
        <name>Zn(2+)</name>
        <dbReference type="ChEBI" id="CHEBI:29105"/>
    </cofactor>
    <text evidence="7">Binds 1 zinc ion per subunit. In the homodimer, two zinc ions are bound between subunits.</text>
</comment>
<organism evidence="10 11">
    <name type="scientific">Scheffersomyces stipitis (strain ATCC 58785 / CBS 6054 / NBRC 10063 / NRRL Y-11545)</name>
    <name type="common">Yeast</name>
    <name type="synonym">Pichia stipitis</name>
    <dbReference type="NCBI Taxonomy" id="322104"/>
    <lineage>
        <taxon>Eukaryota</taxon>
        <taxon>Fungi</taxon>
        <taxon>Dikarya</taxon>
        <taxon>Ascomycota</taxon>
        <taxon>Saccharomycotina</taxon>
        <taxon>Pichiomycetes</taxon>
        <taxon>Debaryomycetaceae</taxon>
        <taxon>Scheffersomyces</taxon>
    </lineage>
</organism>
<comment type="function">
    <text evidence="8">Catalyzes the conversion of hemimercaptal, formed from methylglyoxal and glutathione, to S-lactoylglutathione.</text>
</comment>
<comment type="caution">
    <text evidence="10">The sequence shown here is derived from an EMBL/GenBank/DDBJ whole genome shotgun (WGS) entry which is preliminary data.</text>
</comment>
<dbReference type="InterPro" id="IPR037523">
    <property type="entry name" value="VOC_core"/>
</dbReference>
<dbReference type="InterPro" id="IPR029068">
    <property type="entry name" value="Glyas_Bleomycin-R_OHBP_Dase"/>
</dbReference>
<dbReference type="AlphaFoldDB" id="A3GFD6"/>
<keyword evidence="5 7" id="KW-0862">Zinc</keyword>
<dbReference type="EMBL" id="AAVQ01000001">
    <property type="protein sequence ID" value="EAZ63329.2"/>
    <property type="molecule type" value="Genomic_DNA"/>
</dbReference>
<dbReference type="PROSITE" id="PS00934">
    <property type="entry name" value="GLYOXALASE_I_1"/>
    <property type="match status" value="2"/>
</dbReference>
<evidence type="ECO:0000256" key="5">
    <source>
        <dbReference type="ARBA" id="ARBA00022833"/>
    </source>
</evidence>
<evidence type="ECO:0000256" key="6">
    <source>
        <dbReference type="ARBA" id="ARBA00023239"/>
    </source>
</evidence>
<feature type="domain" description="VOC" evidence="9">
    <location>
        <begin position="9"/>
        <end position="147"/>
    </location>
</feature>
<dbReference type="CDD" id="cd07233">
    <property type="entry name" value="GlxI_Zn"/>
    <property type="match status" value="2"/>
</dbReference>
<dbReference type="GeneID" id="4850985"/>
<evidence type="ECO:0000256" key="8">
    <source>
        <dbReference type="RuleBase" id="RU361179"/>
    </source>
</evidence>
<dbReference type="HOGENOM" id="CLU_046006_0_0_1"/>
<dbReference type="SUPFAM" id="SSF54593">
    <property type="entry name" value="Glyoxalase/Bleomycin resistance protein/Dihydroxybiphenyl dioxygenase"/>
    <property type="match status" value="2"/>
</dbReference>
<comment type="similarity">
    <text evidence="2 8">Belongs to the glyoxalase I family.</text>
</comment>
<dbReference type="PROSITE" id="PS51819">
    <property type="entry name" value="VOC"/>
    <property type="match status" value="2"/>
</dbReference>
<gene>
    <name evidence="10" type="primary">GLO1</name>
    <name evidence="10" type="ORF">PICST_64811</name>
</gene>
<evidence type="ECO:0000256" key="3">
    <source>
        <dbReference type="ARBA" id="ARBA00012081"/>
    </source>
</evidence>
<dbReference type="eggNOG" id="KOG2944">
    <property type="taxonomic scope" value="Eukaryota"/>
</dbReference>
<dbReference type="GO" id="GO:0019243">
    <property type="term" value="P:methylglyoxal catabolic process to D-lactate via S-lactoyl-glutathione"/>
    <property type="evidence" value="ECO:0007669"/>
    <property type="project" value="EnsemblFungi"/>
</dbReference>
<dbReference type="OrthoDB" id="16820at2759"/>
<comment type="catalytic activity">
    <reaction evidence="8">
        <text>(R)-S-lactoylglutathione = methylglyoxal + glutathione</text>
        <dbReference type="Rhea" id="RHEA:19069"/>
        <dbReference type="ChEBI" id="CHEBI:17158"/>
        <dbReference type="ChEBI" id="CHEBI:57474"/>
        <dbReference type="ChEBI" id="CHEBI:57925"/>
        <dbReference type="EC" id="4.4.1.5"/>
    </reaction>
</comment>
<dbReference type="EC" id="4.4.1.5" evidence="3 8"/>
<dbReference type="InterPro" id="IPR004361">
    <property type="entry name" value="Glyoxalase_1"/>
</dbReference>
<comment type="pathway">
    <text evidence="1 8">Secondary metabolite metabolism; methylglyoxal degradation; (R)-lactate from methylglyoxal: step 1/2.</text>
</comment>
<dbReference type="PANTHER" id="PTHR10374">
    <property type="entry name" value="LACTOYLGLUTATHIONE LYASE GLYOXALASE I"/>
    <property type="match status" value="1"/>
</dbReference>
<dbReference type="NCBIfam" id="TIGR00068">
    <property type="entry name" value="glyox_I"/>
    <property type="match status" value="2"/>
</dbReference>
<dbReference type="Gene3D" id="3.10.180.10">
    <property type="entry name" value="2,3-Dihydroxybiphenyl 1,2-Dioxygenase, domain 1"/>
    <property type="match status" value="2"/>
</dbReference>
<dbReference type="STRING" id="322104.A3GFD6"/>
<dbReference type="Proteomes" id="UP000002258">
    <property type="component" value="Chromosome 1"/>
</dbReference>
<keyword evidence="11" id="KW-1185">Reference proteome</keyword>
<dbReference type="GO" id="GO:0046872">
    <property type="term" value="F:metal ion binding"/>
    <property type="evidence" value="ECO:0007669"/>
    <property type="project" value="UniProtKB-UniRule"/>
</dbReference>
<accession>A3GFD6</accession>
<dbReference type="InParanoid" id="A3GFD6"/>
<dbReference type="UniPathway" id="UPA00619">
    <property type="reaction ID" value="UER00675"/>
</dbReference>
<protein>
    <recommendedName>
        <fullName evidence="3 8">Lactoylglutathione lyase</fullName>
        <ecNumber evidence="3 8">4.4.1.5</ecNumber>
    </recommendedName>
    <alternativeName>
        <fullName evidence="8">Glyoxalase I</fullName>
    </alternativeName>
</protein>
<evidence type="ECO:0000256" key="4">
    <source>
        <dbReference type="ARBA" id="ARBA00022723"/>
    </source>
</evidence>
<feature type="domain" description="VOC" evidence="9">
    <location>
        <begin position="162"/>
        <end position="315"/>
    </location>
</feature>
<evidence type="ECO:0000256" key="7">
    <source>
        <dbReference type="PIRSR" id="PIRSR604361-3"/>
    </source>
</evidence>
<dbReference type="Pfam" id="PF00903">
    <property type="entry name" value="Glyoxalase"/>
    <property type="match status" value="2"/>
</dbReference>
<sequence>MPSFDNSFLMNHTCLRIKDPKVSIPFYTENFGFKLVNTFKFETFTLYMLGYETEENKHLNWSARPGILELCHNHGVENDPEYKLNHGNGTEFRGFGHICVTVDNIEVAEKELLAKDVKFQKKLSDGRQKNIAFALDPNGYWIELVENGINKKDATSDKASYKFNHTMIRVKDPKKSLDFYRNVLGFKLLSTSEFPEAKFTLYFLGFEHDPSYTENSETKPNQFYREGIVELTHNWGTESDPEFKGYHNGNSTENGAIQGYGHTCVSCKDPATFCKQIEEEYGDKADWSLKWDQGNIKKIAFIRDPDGYSVEILGHDLFADQ</sequence>
<proteinExistence type="inferred from homology"/>
<evidence type="ECO:0000313" key="10">
    <source>
        <dbReference type="EMBL" id="EAZ63329.2"/>
    </source>
</evidence>
<feature type="binding site" evidence="7">
    <location>
        <position position="278"/>
    </location>
    <ligand>
        <name>Zn(2+)</name>
        <dbReference type="ChEBI" id="CHEBI:29105"/>
        <note>ligand shared between dimeric partners</note>
    </ligand>
</feature>
<keyword evidence="6 8" id="KW-0456">Lyase</keyword>
<dbReference type="GO" id="GO:0006749">
    <property type="term" value="P:glutathione metabolic process"/>
    <property type="evidence" value="ECO:0007669"/>
    <property type="project" value="EnsemblFungi"/>
</dbReference>
<dbReference type="PROSITE" id="PS00935">
    <property type="entry name" value="GLYOXALASE_I_2"/>
    <property type="match status" value="1"/>
</dbReference>
<evidence type="ECO:0000256" key="2">
    <source>
        <dbReference type="ARBA" id="ARBA00010363"/>
    </source>
</evidence>
<dbReference type="KEGG" id="pic:PICST_64811"/>
<dbReference type="InterPro" id="IPR018146">
    <property type="entry name" value="Glyoxalase_1_CS"/>
</dbReference>
<evidence type="ECO:0000259" key="9">
    <source>
        <dbReference type="PROSITE" id="PS51819"/>
    </source>
</evidence>